<protein>
    <submittedName>
        <fullName evidence="1">Uncharacterized protein</fullName>
    </submittedName>
</protein>
<reference evidence="1 2" key="1">
    <citation type="submission" date="2015-01" db="EMBL/GenBank/DDBJ databases">
        <title>The Genome Sequence of Capronia semiimmersa CBS27337.</title>
        <authorList>
            <consortium name="The Broad Institute Genomics Platform"/>
            <person name="Cuomo C."/>
            <person name="de Hoog S."/>
            <person name="Gorbushina A."/>
            <person name="Stielow B."/>
            <person name="Teixiera M."/>
            <person name="Abouelleil A."/>
            <person name="Chapman S.B."/>
            <person name="Priest M."/>
            <person name="Young S.K."/>
            <person name="Wortman J."/>
            <person name="Nusbaum C."/>
            <person name="Birren B."/>
        </authorList>
    </citation>
    <scope>NUCLEOTIDE SEQUENCE [LARGE SCALE GENOMIC DNA]</scope>
    <source>
        <strain evidence="1 2">CBS 27337</strain>
    </source>
</reference>
<evidence type="ECO:0000313" key="1">
    <source>
        <dbReference type="EMBL" id="KIW73707.1"/>
    </source>
</evidence>
<gene>
    <name evidence="1" type="ORF">PV04_01803</name>
</gene>
<dbReference type="EMBL" id="KN846956">
    <property type="protein sequence ID" value="KIW73707.1"/>
    <property type="molecule type" value="Genomic_DNA"/>
</dbReference>
<evidence type="ECO:0000313" key="2">
    <source>
        <dbReference type="Proteomes" id="UP000054266"/>
    </source>
</evidence>
<proteinExistence type="predicted"/>
<accession>A0A0D2EH56</accession>
<dbReference type="Proteomes" id="UP000054266">
    <property type="component" value="Unassembled WGS sequence"/>
</dbReference>
<dbReference type="HOGENOM" id="CLU_162800_0_0_1"/>
<name>A0A0D2EH56_9EURO</name>
<sequence length="99" mass="11375">MDNLPSPPDLTKDFVVLGKGDVVIPITDHPKFSSVRLRDVLYYKTAKPRNIINLTLLREDYPKFILGKMKLDKFHGTGIVHVDDPARVILEVDEFDEQR</sequence>
<organism evidence="1 2">
    <name type="scientific">Phialophora macrospora</name>
    <dbReference type="NCBI Taxonomy" id="1851006"/>
    <lineage>
        <taxon>Eukaryota</taxon>
        <taxon>Fungi</taxon>
        <taxon>Dikarya</taxon>
        <taxon>Ascomycota</taxon>
        <taxon>Pezizomycotina</taxon>
        <taxon>Eurotiomycetes</taxon>
        <taxon>Chaetothyriomycetidae</taxon>
        <taxon>Chaetothyriales</taxon>
        <taxon>Herpotrichiellaceae</taxon>
        <taxon>Phialophora</taxon>
    </lineage>
</organism>
<dbReference type="AlphaFoldDB" id="A0A0D2EH56"/>
<keyword evidence="2" id="KW-1185">Reference proteome</keyword>